<organism evidence="4 5">
    <name type="scientific">Drosophila hydei</name>
    <name type="common">Fruit fly</name>
    <dbReference type="NCBI Taxonomy" id="7224"/>
    <lineage>
        <taxon>Eukaryota</taxon>
        <taxon>Metazoa</taxon>
        <taxon>Ecdysozoa</taxon>
        <taxon>Arthropoda</taxon>
        <taxon>Hexapoda</taxon>
        <taxon>Insecta</taxon>
        <taxon>Pterygota</taxon>
        <taxon>Neoptera</taxon>
        <taxon>Endopterygota</taxon>
        <taxon>Diptera</taxon>
        <taxon>Brachycera</taxon>
        <taxon>Muscomorpha</taxon>
        <taxon>Ephydroidea</taxon>
        <taxon>Drosophilidae</taxon>
        <taxon>Drosophila</taxon>
    </lineage>
</organism>
<reference evidence="5" key="1">
    <citation type="submission" date="2025-08" db="UniProtKB">
        <authorList>
            <consortium name="RefSeq"/>
        </authorList>
    </citation>
    <scope>IDENTIFICATION</scope>
    <source>
        <strain evidence="5">15085-1641.00</strain>
        <tissue evidence="5">Whole body</tissue>
    </source>
</reference>
<dbReference type="InterPro" id="IPR029526">
    <property type="entry name" value="PGBD"/>
</dbReference>
<dbReference type="PANTHER" id="PTHR46599">
    <property type="entry name" value="PIGGYBAC TRANSPOSABLE ELEMENT-DERIVED PROTEIN 4"/>
    <property type="match status" value="1"/>
</dbReference>
<dbReference type="OMA" id="SHINFRL"/>
<feature type="domain" description="PiggyBac transposable element-derived protein" evidence="3">
    <location>
        <begin position="153"/>
        <end position="504"/>
    </location>
</feature>
<evidence type="ECO:0000259" key="2">
    <source>
        <dbReference type="Pfam" id="PF13842"/>
    </source>
</evidence>
<evidence type="ECO:0000313" key="5">
    <source>
        <dbReference type="RefSeq" id="XP_023169608.2"/>
    </source>
</evidence>
<evidence type="ECO:0000259" key="3">
    <source>
        <dbReference type="Pfam" id="PF13843"/>
    </source>
</evidence>
<keyword evidence="4" id="KW-1185">Reference proteome</keyword>
<dbReference type="GeneID" id="111598548"/>
<dbReference type="AlphaFoldDB" id="A0A6J1LT70"/>
<accession>A0A6J1LT70</accession>
<proteinExistence type="predicted"/>
<feature type="region of interest" description="Disordered" evidence="1">
    <location>
        <begin position="541"/>
        <end position="586"/>
    </location>
</feature>
<gene>
    <name evidence="5" type="primary">LOC111598548</name>
</gene>
<feature type="region of interest" description="Disordered" evidence="1">
    <location>
        <begin position="1"/>
        <end position="32"/>
    </location>
</feature>
<dbReference type="KEGG" id="dhe:111598548"/>
<dbReference type="RefSeq" id="XP_023169608.2">
    <property type="nucleotide sequence ID" value="XM_023313840.2"/>
</dbReference>
<dbReference type="Pfam" id="PF13843">
    <property type="entry name" value="DDE_Tnp_1_7"/>
    <property type="match status" value="1"/>
</dbReference>
<feature type="domain" description="PiggyBac transposable element-derived protein 4 C-terminal zinc-finger" evidence="2">
    <location>
        <begin position="585"/>
        <end position="640"/>
    </location>
</feature>
<dbReference type="PANTHER" id="PTHR46599:SF3">
    <property type="entry name" value="PIGGYBAC TRANSPOSABLE ELEMENT-DERIVED PROTEIN 4"/>
    <property type="match status" value="1"/>
</dbReference>
<dbReference type="InterPro" id="IPR032718">
    <property type="entry name" value="PGBD4_Znf_C"/>
</dbReference>
<name>A0A6J1LT70_DROHY</name>
<sequence length="656" mass="74224">MSTSGRKRKQQLKPREDVHRSPVKRQSLDVKTEPLLTSSYPLADYDCVDIKPDLTELQLQLAVASHNEVTTPTETVVPSVIEDEKPELDQQSDSDEDGYSEINFGAAHDVFCDDEVDDYDPEWTAQQTTPRLIFKFYASPGQTGFRALRKLTCPLYYFNQLLGNRVEFFGQLAGGCNGRNATLKASAEELETFMGLSLLICDMKLPQLSDYWSEQTFQGFAGFTSKMGQQRYLDLLQSISFAKLQGAGTNESKAAGDAGKLLNFYNARMSELYASGQQLVLNEPIVHWKGKFNYHNELPLKHRSNALMLHLLSEQSGLIIRMLPERVEPPPQLARNSRQLVAHRCELALQLLQSHGQRGHSVYVCKYYGSYGLAHELAKMGTYCSGLLDRNRYGNSKALIYQQLSPNSIATRYATPLMMAKWRRRREKCVYFYSSDCLAIYAKEMSMQKINARPKLIQELDFQLRPTAQSTRQQLISCQPSCAGLRQQQQLAIFLLNLLVFNAHVLYVTNAQPTRGFDATKLKTYAEFRVSIIKSLLKEDQASPAAAAPPTSPTTPHANSKRQEQQHSKRAHQRGTTAASAQPEAEAKHELILIQRNGKPTRKNCRHCHKGGMLQFTKYMCKLCPDMPGLCLNPCFRLWHELLQQQQKSPTISHSI</sequence>
<dbReference type="OrthoDB" id="123207at2759"/>
<dbReference type="Proteomes" id="UP000504633">
    <property type="component" value="Unplaced"/>
</dbReference>
<dbReference type="Pfam" id="PF13842">
    <property type="entry name" value="zf-Tnp_2"/>
    <property type="match status" value="1"/>
</dbReference>
<feature type="compositionally biased region" description="Basic residues" evidence="1">
    <location>
        <begin position="1"/>
        <end position="12"/>
    </location>
</feature>
<protein>
    <submittedName>
        <fullName evidence="5">Uncharacterized protein LOC111598548</fullName>
    </submittedName>
</protein>
<feature type="compositionally biased region" description="Basic and acidic residues" evidence="1">
    <location>
        <begin position="13"/>
        <end position="32"/>
    </location>
</feature>
<evidence type="ECO:0000256" key="1">
    <source>
        <dbReference type="SAM" id="MobiDB-lite"/>
    </source>
</evidence>
<evidence type="ECO:0000313" key="4">
    <source>
        <dbReference type="Proteomes" id="UP000504633"/>
    </source>
</evidence>